<evidence type="ECO:0000256" key="2">
    <source>
        <dbReference type="SAM" id="SignalP"/>
    </source>
</evidence>
<dbReference type="Proteomes" id="UP000015100">
    <property type="component" value="Unassembled WGS sequence"/>
</dbReference>
<feature type="chain" id="PRO_5004560830" description="Fungal N-terminal domain-containing protein" evidence="2">
    <location>
        <begin position="20"/>
        <end position="316"/>
    </location>
</feature>
<dbReference type="OrthoDB" id="5370903at2759"/>
<keyword evidence="2" id="KW-0732">Signal</keyword>
<evidence type="ECO:0000313" key="3">
    <source>
        <dbReference type="EMBL" id="EPS44831.1"/>
    </source>
</evidence>
<protein>
    <recommendedName>
        <fullName evidence="5">Fungal N-terminal domain-containing protein</fullName>
    </recommendedName>
</protein>
<dbReference type="AlphaFoldDB" id="S8AV74"/>
<evidence type="ECO:0008006" key="5">
    <source>
        <dbReference type="Google" id="ProtNLM"/>
    </source>
</evidence>
<reference evidence="4" key="2">
    <citation type="submission" date="2013-04" db="EMBL/GenBank/DDBJ databases">
        <title>Genomic mechanisms accounting for the adaptation to parasitism in nematode-trapping fungi.</title>
        <authorList>
            <person name="Ahren D.G."/>
        </authorList>
    </citation>
    <scope>NUCLEOTIDE SEQUENCE [LARGE SCALE GENOMIC DNA]</scope>
    <source>
        <strain evidence="4">CBS 200.50</strain>
    </source>
</reference>
<feature type="region of interest" description="Disordered" evidence="1">
    <location>
        <begin position="231"/>
        <end position="262"/>
    </location>
</feature>
<dbReference type="EMBL" id="AQGS01000032">
    <property type="protein sequence ID" value="EPS44831.1"/>
    <property type="molecule type" value="Genomic_DNA"/>
</dbReference>
<evidence type="ECO:0000256" key="1">
    <source>
        <dbReference type="SAM" id="MobiDB-lite"/>
    </source>
</evidence>
<proteinExistence type="predicted"/>
<organism evidence="3 4">
    <name type="scientific">Dactylellina haptotyla (strain CBS 200.50)</name>
    <name type="common">Nematode-trapping fungus</name>
    <name type="synonym">Monacrosporium haptotylum</name>
    <dbReference type="NCBI Taxonomy" id="1284197"/>
    <lineage>
        <taxon>Eukaryota</taxon>
        <taxon>Fungi</taxon>
        <taxon>Dikarya</taxon>
        <taxon>Ascomycota</taxon>
        <taxon>Pezizomycotina</taxon>
        <taxon>Orbiliomycetes</taxon>
        <taxon>Orbiliales</taxon>
        <taxon>Orbiliaceae</taxon>
        <taxon>Dactylellina</taxon>
    </lineage>
</organism>
<comment type="caution">
    <text evidence="3">The sequence shown here is derived from an EMBL/GenBank/DDBJ whole genome shotgun (WGS) entry which is preliminary data.</text>
</comment>
<gene>
    <name evidence="3" type="ORF">H072_1152</name>
</gene>
<name>S8AV74_DACHA</name>
<dbReference type="HOGENOM" id="CLU_880047_0_0_1"/>
<feature type="signal peptide" evidence="2">
    <location>
        <begin position="1"/>
        <end position="19"/>
    </location>
</feature>
<accession>S8AV74</accession>
<keyword evidence="4" id="KW-1185">Reference proteome</keyword>
<evidence type="ECO:0000313" key="4">
    <source>
        <dbReference type="Proteomes" id="UP000015100"/>
    </source>
</evidence>
<reference evidence="3 4" key="1">
    <citation type="journal article" date="2013" name="PLoS Genet.">
        <title>Genomic mechanisms accounting for the adaptation to parasitism in nematode-trapping fungi.</title>
        <authorList>
            <person name="Meerupati T."/>
            <person name="Andersson K.M."/>
            <person name="Friman E."/>
            <person name="Kumar D."/>
            <person name="Tunlid A."/>
            <person name="Ahren D."/>
        </authorList>
    </citation>
    <scope>NUCLEOTIDE SEQUENCE [LARGE SCALE GENOMIC DNA]</scope>
    <source>
        <strain evidence="3 4">CBS 200.50</strain>
    </source>
</reference>
<sequence length="316" mass="34722">MELAGTCFGVASSLALVGAKLYCVLQEIESAENSLEFLIQNVKSIELQLSTVQEYVPRAELSASQKTRCEHHIRDIELRINKLVNLLDSIVGRLTDKTVSKKVKQKLALVNGEIPSLRDQIDKIGQNLSAVREEMLIAIALDERTERRKATSLVSKQLDLIEANTTGSDASKIRKQYKTSARMLIMDDFCELPPYTPNLSPPQKSPSTVFGSHVGPFAYSAPYPEKDIMPSLSSSSLSSPPLSSPSLSDRSFSSSSLASPSPLSPSISVISELEAPVVPLRSIPELVGSPPPVPQKPTYIHYQQSNRPQWANSWEY</sequence>